<keyword evidence="5 7" id="KW-1133">Transmembrane helix</keyword>
<proteinExistence type="inferred from homology"/>
<evidence type="ECO:0000259" key="8">
    <source>
        <dbReference type="Pfam" id="PF01694"/>
    </source>
</evidence>
<gene>
    <name evidence="9" type="ORF">H9853_02995</name>
</gene>
<dbReference type="Gene3D" id="1.20.1540.10">
    <property type="entry name" value="Rhomboid-like"/>
    <property type="match status" value="1"/>
</dbReference>
<dbReference type="InterPro" id="IPR050925">
    <property type="entry name" value="Rhomboid_protease_S54"/>
</dbReference>
<evidence type="ECO:0000256" key="1">
    <source>
        <dbReference type="ARBA" id="ARBA00004141"/>
    </source>
</evidence>
<feature type="transmembrane region" description="Helical" evidence="7">
    <location>
        <begin position="149"/>
        <end position="172"/>
    </location>
</feature>
<dbReference type="InterPro" id="IPR022764">
    <property type="entry name" value="Peptidase_S54_rhomboid_dom"/>
</dbReference>
<accession>A0A9D1W855</accession>
<feature type="transmembrane region" description="Helical" evidence="7">
    <location>
        <begin position="87"/>
        <end position="105"/>
    </location>
</feature>
<comment type="similarity">
    <text evidence="2">Belongs to the peptidase S54 family.</text>
</comment>
<dbReference type="SUPFAM" id="SSF144091">
    <property type="entry name" value="Rhomboid-like"/>
    <property type="match status" value="1"/>
</dbReference>
<evidence type="ECO:0000256" key="6">
    <source>
        <dbReference type="ARBA" id="ARBA00023136"/>
    </source>
</evidence>
<evidence type="ECO:0000256" key="7">
    <source>
        <dbReference type="SAM" id="Phobius"/>
    </source>
</evidence>
<dbReference type="GO" id="GO:0016020">
    <property type="term" value="C:membrane"/>
    <property type="evidence" value="ECO:0007669"/>
    <property type="project" value="UniProtKB-SubCell"/>
</dbReference>
<keyword evidence="4" id="KW-0378">Hydrolase</keyword>
<dbReference type="SMART" id="SM01160">
    <property type="entry name" value="DUF1751"/>
    <property type="match status" value="1"/>
</dbReference>
<organism evidence="9 10">
    <name type="scientific">Candidatus Sphingobacterium stercoripullorum</name>
    <dbReference type="NCBI Taxonomy" id="2838759"/>
    <lineage>
        <taxon>Bacteria</taxon>
        <taxon>Pseudomonadati</taxon>
        <taxon>Bacteroidota</taxon>
        <taxon>Sphingobacteriia</taxon>
        <taxon>Sphingobacteriales</taxon>
        <taxon>Sphingobacteriaceae</taxon>
        <taxon>Sphingobacterium</taxon>
    </lineage>
</organism>
<dbReference type="PANTHER" id="PTHR43731">
    <property type="entry name" value="RHOMBOID PROTEASE"/>
    <property type="match status" value="1"/>
</dbReference>
<protein>
    <submittedName>
        <fullName evidence="9">Rhomboid family intramembrane serine protease</fullName>
    </submittedName>
</protein>
<evidence type="ECO:0000313" key="10">
    <source>
        <dbReference type="Proteomes" id="UP000824156"/>
    </source>
</evidence>
<dbReference type="PANTHER" id="PTHR43731:SF14">
    <property type="entry name" value="PRESENILIN-ASSOCIATED RHOMBOID-LIKE PROTEIN, MITOCHONDRIAL"/>
    <property type="match status" value="1"/>
</dbReference>
<feature type="transmembrane region" description="Helical" evidence="7">
    <location>
        <begin position="12"/>
        <end position="36"/>
    </location>
</feature>
<evidence type="ECO:0000256" key="4">
    <source>
        <dbReference type="ARBA" id="ARBA00022801"/>
    </source>
</evidence>
<keyword evidence="6 7" id="KW-0472">Membrane</keyword>
<dbReference type="GO" id="GO:0004252">
    <property type="term" value="F:serine-type endopeptidase activity"/>
    <property type="evidence" value="ECO:0007669"/>
    <property type="project" value="InterPro"/>
</dbReference>
<reference evidence="9" key="2">
    <citation type="submission" date="2021-04" db="EMBL/GenBank/DDBJ databases">
        <authorList>
            <person name="Gilroy R."/>
        </authorList>
    </citation>
    <scope>NUCLEOTIDE SEQUENCE</scope>
    <source>
        <strain evidence="9">1719</strain>
    </source>
</reference>
<comment type="subcellular location">
    <subcellularLocation>
        <location evidence="1">Membrane</location>
        <topology evidence="1">Multi-pass membrane protein</topology>
    </subcellularLocation>
</comment>
<keyword evidence="3 7" id="KW-0812">Transmembrane</keyword>
<name>A0A9D1W855_9SPHI</name>
<evidence type="ECO:0000256" key="3">
    <source>
        <dbReference type="ARBA" id="ARBA00022692"/>
    </source>
</evidence>
<feature type="domain" description="Peptidase S54 rhomboid" evidence="8">
    <location>
        <begin position="48"/>
        <end position="227"/>
    </location>
</feature>
<dbReference type="GO" id="GO:0006508">
    <property type="term" value="P:proteolysis"/>
    <property type="evidence" value="ECO:0007669"/>
    <property type="project" value="UniProtKB-KW"/>
</dbReference>
<dbReference type="AlphaFoldDB" id="A0A9D1W855"/>
<dbReference type="InterPro" id="IPR035952">
    <property type="entry name" value="Rhomboid-like_sf"/>
</dbReference>
<feature type="transmembrane region" description="Helical" evidence="7">
    <location>
        <begin position="48"/>
        <end position="75"/>
    </location>
</feature>
<feature type="transmembrane region" description="Helical" evidence="7">
    <location>
        <begin position="210"/>
        <end position="230"/>
    </location>
</feature>
<evidence type="ECO:0000256" key="5">
    <source>
        <dbReference type="ARBA" id="ARBA00022989"/>
    </source>
</evidence>
<evidence type="ECO:0000313" key="9">
    <source>
        <dbReference type="EMBL" id="HIX53968.1"/>
    </source>
</evidence>
<dbReference type="EMBL" id="DXEZ01000084">
    <property type="protein sequence ID" value="HIX53968.1"/>
    <property type="molecule type" value="Genomic_DNA"/>
</dbReference>
<dbReference type="Pfam" id="PF01694">
    <property type="entry name" value="Rhomboid"/>
    <property type="match status" value="1"/>
</dbReference>
<reference evidence="9" key="1">
    <citation type="journal article" date="2021" name="PeerJ">
        <title>Extensive microbial diversity within the chicken gut microbiome revealed by metagenomics and culture.</title>
        <authorList>
            <person name="Gilroy R."/>
            <person name="Ravi A."/>
            <person name="Getino M."/>
            <person name="Pursley I."/>
            <person name="Horton D.L."/>
            <person name="Alikhan N.F."/>
            <person name="Baker D."/>
            <person name="Gharbi K."/>
            <person name="Hall N."/>
            <person name="Watson M."/>
            <person name="Adriaenssens E.M."/>
            <person name="Foster-Nyarko E."/>
            <person name="Jarju S."/>
            <person name="Secka A."/>
            <person name="Antonio M."/>
            <person name="Oren A."/>
            <person name="Chaudhuri R.R."/>
            <person name="La Ragione R."/>
            <person name="Hildebrand F."/>
            <person name="Pallen M.J."/>
        </authorList>
    </citation>
    <scope>NUCLEOTIDE SEQUENCE</scope>
    <source>
        <strain evidence="9">1719</strain>
    </source>
</reference>
<sequence>MNSLTSNLSPVVKNLLIINIICFIGTKIFDYSFYLFGVFYPDSPFFNIWQLITYMFMHGGFGHLFFNMFSLFMFGSIIERILGSKRFLKYYLICGLGALVLQYGVQAIEVYQITGTIKAQSYLEFDMLANRVSTNLPISKPDFDVLTSIYATPLVGASGAIYGLLLAFAYLFPNMSLYLMFIPVPVKAKYFIPILILIEIYLSFSQPGSSIAHLAHVGGALFGFIMLKVWKIKKGYFY</sequence>
<evidence type="ECO:0000256" key="2">
    <source>
        <dbReference type="ARBA" id="ARBA00009045"/>
    </source>
</evidence>
<feature type="transmembrane region" description="Helical" evidence="7">
    <location>
        <begin position="184"/>
        <end position="204"/>
    </location>
</feature>
<comment type="caution">
    <text evidence="9">The sequence shown here is derived from an EMBL/GenBank/DDBJ whole genome shotgun (WGS) entry which is preliminary data.</text>
</comment>
<keyword evidence="9" id="KW-0645">Protease</keyword>
<dbReference type="Proteomes" id="UP000824156">
    <property type="component" value="Unassembled WGS sequence"/>
</dbReference>